<evidence type="ECO:0000256" key="4">
    <source>
        <dbReference type="ARBA" id="ARBA00022694"/>
    </source>
</evidence>
<feature type="binding site" evidence="8">
    <location>
        <begin position="31"/>
        <end position="36"/>
    </location>
    <ligand>
        <name>ATP</name>
        <dbReference type="ChEBI" id="CHEBI:30616"/>
    </ligand>
</feature>
<dbReference type="Pfam" id="PF09179">
    <property type="entry name" value="TilS"/>
    <property type="match status" value="1"/>
</dbReference>
<dbReference type="PANTHER" id="PTHR43033">
    <property type="entry name" value="TRNA(ILE)-LYSIDINE SYNTHASE-RELATED"/>
    <property type="match status" value="1"/>
</dbReference>
<protein>
    <recommendedName>
        <fullName evidence="8">tRNA(Ile)-lysidine synthase</fullName>
        <ecNumber evidence="8">6.3.4.19</ecNumber>
    </recommendedName>
    <alternativeName>
        <fullName evidence="8">tRNA(Ile)-2-lysyl-cytidine synthase</fullName>
    </alternativeName>
    <alternativeName>
        <fullName evidence="8">tRNA(Ile)-lysidine synthetase</fullName>
    </alternativeName>
</protein>
<dbReference type="STRING" id="1842532.A7E78_06060"/>
<dbReference type="InterPro" id="IPR012795">
    <property type="entry name" value="tRNA_Ile_lys_synt_N"/>
</dbReference>
<feature type="domain" description="Lysidine-tRNA(Ile) synthetase C-terminal" evidence="9">
    <location>
        <begin position="380"/>
        <end position="451"/>
    </location>
</feature>
<dbReference type="InterPro" id="IPR012796">
    <property type="entry name" value="Lysidine-tRNA-synth_C"/>
</dbReference>
<dbReference type="InterPro" id="IPR012094">
    <property type="entry name" value="tRNA_Ile_lys_synt"/>
</dbReference>
<evidence type="ECO:0000256" key="8">
    <source>
        <dbReference type="HAMAP-Rule" id="MF_01161"/>
    </source>
</evidence>
<dbReference type="HAMAP" id="MF_01161">
    <property type="entry name" value="tRNA_Ile_lys_synt"/>
    <property type="match status" value="1"/>
</dbReference>
<name>A0A1L3GNI3_9BACT</name>
<comment type="similarity">
    <text evidence="8">Belongs to the tRNA(Ile)-lysidine synthase family.</text>
</comment>
<dbReference type="OrthoDB" id="9807403at2"/>
<dbReference type="SUPFAM" id="SSF82829">
    <property type="entry name" value="MesJ substrate recognition domain-like"/>
    <property type="match status" value="1"/>
</dbReference>
<keyword evidence="6 8" id="KW-0067">ATP-binding</keyword>
<dbReference type="InterPro" id="IPR014729">
    <property type="entry name" value="Rossmann-like_a/b/a_fold"/>
</dbReference>
<evidence type="ECO:0000256" key="7">
    <source>
        <dbReference type="ARBA" id="ARBA00048539"/>
    </source>
</evidence>
<evidence type="ECO:0000256" key="6">
    <source>
        <dbReference type="ARBA" id="ARBA00022840"/>
    </source>
</evidence>
<evidence type="ECO:0000256" key="5">
    <source>
        <dbReference type="ARBA" id="ARBA00022741"/>
    </source>
</evidence>
<dbReference type="Pfam" id="PF11734">
    <property type="entry name" value="TilS_C"/>
    <property type="match status" value="1"/>
</dbReference>
<dbReference type="AlphaFoldDB" id="A0A1L3GNI3"/>
<gene>
    <name evidence="8" type="primary">tilS</name>
    <name evidence="10" type="ORF">A7E78_06060</name>
</gene>
<dbReference type="Proteomes" id="UP000182517">
    <property type="component" value="Chromosome"/>
</dbReference>
<evidence type="ECO:0000256" key="3">
    <source>
        <dbReference type="ARBA" id="ARBA00022598"/>
    </source>
</evidence>
<dbReference type="InterPro" id="IPR015262">
    <property type="entry name" value="tRNA_Ile_lys_synt_subst-bd"/>
</dbReference>
<dbReference type="PANTHER" id="PTHR43033:SF1">
    <property type="entry name" value="TRNA(ILE)-LYSIDINE SYNTHASE-RELATED"/>
    <property type="match status" value="1"/>
</dbReference>
<comment type="function">
    <text evidence="8">Ligates lysine onto the cytidine present at position 34 of the AUA codon-specific tRNA(Ile) that contains the anticodon CAU, in an ATP-dependent manner. Cytidine is converted to lysidine, thus changing the amino acid specificity of the tRNA from methionine to isoleucine.</text>
</comment>
<dbReference type="InterPro" id="IPR011063">
    <property type="entry name" value="TilS/TtcA_N"/>
</dbReference>
<evidence type="ECO:0000256" key="2">
    <source>
        <dbReference type="ARBA" id="ARBA00022490"/>
    </source>
</evidence>
<evidence type="ECO:0000313" key="11">
    <source>
        <dbReference type="Proteomes" id="UP000182517"/>
    </source>
</evidence>
<organism evidence="10 11">
    <name type="scientific">Syntrophotalea acetylenivorans</name>
    <dbReference type="NCBI Taxonomy" id="1842532"/>
    <lineage>
        <taxon>Bacteria</taxon>
        <taxon>Pseudomonadati</taxon>
        <taxon>Thermodesulfobacteriota</taxon>
        <taxon>Desulfuromonadia</taxon>
        <taxon>Desulfuromonadales</taxon>
        <taxon>Syntrophotaleaceae</taxon>
        <taxon>Syntrophotalea</taxon>
    </lineage>
</organism>
<comment type="domain">
    <text evidence="8">The N-terminal region contains the highly conserved SGGXDS motif, predicted to be a P-loop motif involved in ATP binding.</text>
</comment>
<dbReference type="GO" id="GO:0005737">
    <property type="term" value="C:cytoplasm"/>
    <property type="evidence" value="ECO:0007669"/>
    <property type="project" value="UniProtKB-SubCell"/>
</dbReference>
<dbReference type="EMBL" id="CP015519">
    <property type="protein sequence ID" value="APG27445.1"/>
    <property type="molecule type" value="Genomic_DNA"/>
</dbReference>
<dbReference type="GO" id="GO:0006400">
    <property type="term" value="P:tRNA modification"/>
    <property type="evidence" value="ECO:0007669"/>
    <property type="project" value="UniProtKB-UniRule"/>
</dbReference>
<accession>A0A1L3GNI3</accession>
<evidence type="ECO:0000256" key="1">
    <source>
        <dbReference type="ARBA" id="ARBA00004496"/>
    </source>
</evidence>
<evidence type="ECO:0000313" key="10">
    <source>
        <dbReference type="EMBL" id="APG27445.1"/>
    </source>
</evidence>
<keyword evidence="3 8" id="KW-0436">Ligase</keyword>
<dbReference type="GO" id="GO:0005524">
    <property type="term" value="F:ATP binding"/>
    <property type="evidence" value="ECO:0007669"/>
    <property type="project" value="UniProtKB-UniRule"/>
</dbReference>
<sequence length="456" mass="51257">MNAIKILQQGLHDFWVRHSLPKEVGVLIALSGGGDSVALLHLLLQLAPFFSLRIQAAHLDHGIRAESGRDVDFVQQLCSEWQVPLTVERLDLPKLARERGQGLEEAGHELRREFLQRTADALGCDYIALGHHRGDQAETLLMRLVRGSGLTGLAAMRPLNDRLIRPLLTFSRKQVEDYLEAIGQAYLQDASNEDLYYTRNRIRHRVLPELTELNPRLGENLVALTQRISSEEDFWQQEVKETLGAVRTMDDRGLWLNRPALLDLHPALRARVLRQALQEVRGDLRGIGAIHVEAMEKLLEGTKPQAEAHLPGAWAGRRYERLWLRPIPPIMAAPFTIEVRGPGEVLLPDGRRMVFSIEAAPQGETPVVVEFPAQLVPFPLTVRSFRPGDRFHPDGAPGSRKLKKFFIDAKIDRETRAAVPLLEGRQILWLAGLARCQQWACVEGEGPVLRVVVQAC</sequence>
<evidence type="ECO:0000259" key="9">
    <source>
        <dbReference type="SMART" id="SM00977"/>
    </source>
</evidence>
<dbReference type="KEGG" id="pef:A7E78_06060"/>
<dbReference type="SUPFAM" id="SSF56037">
    <property type="entry name" value="PheT/TilS domain"/>
    <property type="match status" value="1"/>
</dbReference>
<dbReference type="SUPFAM" id="SSF52402">
    <property type="entry name" value="Adenine nucleotide alpha hydrolases-like"/>
    <property type="match status" value="1"/>
</dbReference>
<keyword evidence="2 8" id="KW-0963">Cytoplasm</keyword>
<dbReference type="Gene3D" id="1.20.59.20">
    <property type="match status" value="1"/>
</dbReference>
<dbReference type="RefSeq" id="WP_072283412.1">
    <property type="nucleotide sequence ID" value="NZ_CP015519.1"/>
</dbReference>
<reference evidence="10 11" key="1">
    <citation type="journal article" date="2017" name="Genome Announc.">
        <title>Complete Genome Sequences of Two Acetylene-Fermenting Pelobacter acetylenicus Strains.</title>
        <authorList>
            <person name="Sutton J.M."/>
            <person name="Baesman S.M."/>
            <person name="Fierst J.L."/>
            <person name="Poret-Peterson A.T."/>
            <person name="Oremland R.S."/>
            <person name="Dunlap D.S."/>
            <person name="Akob D.M."/>
        </authorList>
    </citation>
    <scope>NUCLEOTIDE SEQUENCE [LARGE SCALE GENOMIC DNA]</scope>
    <source>
        <strain evidence="10 11">SFB93</strain>
    </source>
</reference>
<dbReference type="Pfam" id="PF01171">
    <property type="entry name" value="ATP_bind_3"/>
    <property type="match status" value="1"/>
</dbReference>
<proteinExistence type="inferred from homology"/>
<keyword evidence="11" id="KW-1185">Reference proteome</keyword>
<dbReference type="EC" id="6.3.4.19" evidence="8"/>
<dbReference type="NCBIfam" id="TIGR02432">
    <property type="entry name" value="lysidine_TilS_N"/>
    <property type="match status" value="1"/>
</dbReference>
<comment type="subcellular location">
    <subcellularLocation>
        <location evidence="1 8">Cytoplasm</location>
    </subcellularLocation>
</comment>
<dbReference type="Gene3D" id="3.40.50.620">
    <property type="entry name" value="HUPs"/>
    <property type="match status" value="1"/>
</dbReference>
<dbReference type="CDD" id="cd01992">
    <property type="entry name" value="TilS_N"/>
    <property type="match status" value="1"/>
</dbReference>
<comment type="catalytic activity">
    <reaction evidence="7 8">
        <text>cytidine(34) in tRNA(Ile2) + L-lysine + ATP = lysidine(34) in tRNA(Ile2) + AMP + diphosphate + H(+)</text>
        <dbReference type="Rhea" id="RHEA:43744"/>
        <dbReference type="Rhea" id="RHEA-COMP:10625"/>
        <dbReference type="Rhea" id="RHEA-COMP:10670"/>
        <dbReference type="ChEBI" id="CHEBI:15378"/>
        <dbReference type="ChEBI" id="CHEBI:30616"/>
        <dbReference type="ChEBI" id="CHEBI:32551"/>
        <dbReference type="ChEBI" id="CHEBI:33019"/>
        <dbReference type="ChEBI" id="CHEBI:82748"/>
        <dbReference type="ChEBI" id="CHEBI:83665"/>
        <dbReference type="ChEBI" id="CHEBI:456215"/>
        <dbReference type="EC" id="6.3.4.19"/>
    </reaction>
</comment>
<dbReference type="SMART" id="SM00977">
    <property type="entry name" value="TilS_C"/>
    <property type="match status" value="1"/>
</dbReference>
<keyword evidence="4 8" id="KW-0819">tRNA processing</keyword>
<dbReference type="GO" id="GO:0032267">
    <property type="term" value="F:tRNA(Ile)-lysidine synthase activity"/>
    <property type="evidence" value="ECO:0007669"/>
    <property type="project" value="UniProtKB-EC"/>
</dbReference>
<dbReference type="NCBIfam" id="TIGR02433">
    <property type="entry name" value="lysidine_TilS_C"/>
    <property type="match status" value="1"/>
</dbReference>
<keyword evidence="5 8" id="KW-0547">Nucleotide-binding</keyword>